<comment type="caution">
    <text evidence="2">The sequence shown here is derived from an EMBL/GenBank/DDBJ whole genome shotgun (WGS) entry which is preliminary data.</text>
</comment>
<dbReference type="EMBL" id="BPQQ01000028">
    <property type="protein sequence ID" value="GJE00582.1"/>
    <property type="molecule type" value="Genomic_DNA"/>
</dbReference>
<dbReference type="PROSITE" id="PS50943">
    <property type="entry name" value="HTH_CROC1"/>
    <property type="match status" value="1"/>
</dbReference>
<dbReference type="Proteomes" id="UP001055153">
    <property type="component" value="Unassembled WGS sequence"/>
</dbReference>
<dbReference type="Gene3D" id="1.10.260.40">
    <property type="entry name" value="lambda repressor-like DNA-binding domains"/>
    <property type="match status" value="1"/>
</dbReference>
<protein>
    <recommendedName>
        <fullName evidence="1">HTH cro/C1-type domain-containing protein</fullName>
    </recommendedName>
</protein>
<sequence length="85" mass="9531">MSPMLRIRREVFRVSQAEMARLIGTTQATVSRWEKGLSEPPRDALERVREAAARLGLLWNDAWFFALPPAATTEALPAVKERPAA</sequence>
<gene>
    <name evidence="2" type="ORF">GMJLKIPL_2505</name>
</gene>
<feature type="domain" description="HTH cro/C1-type" evidence="1">
    <location>
        <begin position="5"/>
        <end position="51"/>
    </location>
</feature>
<dbReference type="InterPro" id="IPR010982">
    <property type="entry name" value="Lambda_DNA-bd_dom_sf"/>
</dbReference>
<proteinExistence type="predicted"/>
<accession>A0ABQ4SBK1</accession>
<dbReference type="SUPFAM" id="SSF47413">
    <property type="entry name" value="lambda repressor-like DNA-binding domains"/>
    <property type="match status" value="1"/>
</dbReference>
<dbReference type="InterPro" id="IPR001387">
    <property type="entry name" value="Cro/C1-type_HTH"/>
</dbReference>
<evidence type="ECO:0000259" key="1">
    <source>
        <dbReference type="PROSITE" id="PS50943"/>
    </source>
</evidence>
<evidence type="ECO:0000313" key="2">
    <source>
        <dbReference type="EMBL" id="GJE00582.1"/>
    </source>
</evidence>
<dbReference type="Pfam" id="PF01381">
    <property type="entry name" value="HTH_3"/>
    <property type="match status" value="1"/>
</dbReference>
<evidence type="ECO:0000313" key="3">
    <source>
        <dbReference type="Proteomes" id="UP001055153"/>
    </source>
</evidence>
<organism evidence="2 3">
    <name type="scientific">Methylobacterium isbiliense</name>
    <dbReference type="NCBI Taxonomy" id="315478"/>
    <lineage>
        <taxon>Bacteria</taxon>
        <taxon>Pseudomonadati</taxon>
        <taxon>Pseudomonadota</taxon>
        <taxon>Alphaproteobacteria</taxon>
        <taxon>Hyphomicrobiales</taxon>
        <taxon>Methylobacteriaceae</taxon>
        <taxon>Methylobacterium</taxon>
    </lineage>
</organism>
<dbReference type="CDD" id="cd00093">
    <property type="entry name" value="HTH_XRE"/>
    <property type="match status" value="1"/>
</dbReference>
<dbReference type="SMART" id="SM00530">
    <property type="entry name" value="HTH_XRE"/>
    <property type="match status" value="1"/>
</dbReference>
<name>A0ABQ4SBK1_9HYPH</name>
<reference evidence="2" key="1">
    <citation type="journal article" date="2021" name="Front. Microbiol.">
        <title>Comprehensive Comparative Genomics and Phenotyping of Methylobacterium Species.</title>
        <authorList>
            <person name="Alessa O."/>
            <person name="Ogura Y."/>
            <person name="Fujitani Y."/>
            <person name="Takami H."/>
            <person name="Hayashi T."/>
            <person name="Sahin N."/>
            <person name="Tani A."/>
        </authorList>
    </citation>
    <scope>NUCLEOTIDE SEQUENCE</scope>
    <source>
        <strain evidence="2">DSM 17168</strain>
    </source>
</reference>
<keyword evidence="3" id="KW-1185">Reference proteome</keyword>
<reference evidence="2" key="2">
    <citation type="submission" date="2021-08" db="EMBL/GenBank/DDBJ databases">
        <authorList>
            <person name="Tani A."/>
            <person name="Ola A."/>
            <person name="Ogura Y."/>
            <person name="Katsura K."/>
            <person name="Hayashi T."/>
        </authorList>
    </citation>
    <scope>NUCLEOTIDE SEQUENCE</scope>
    <source>
        <strain evidence="2">DSM 17168</strain>
    </source>
</reference>